<feature type="compositionally biased region" description="Polar residues" evidence="1">
    <location>
        <begin position="68"/>
        <end position="83"/>
    </location>
</feature>
<reference evidence="4" key="1">
    <citation type="journal article" date="2019" name="Int. J. Syst. Evol. Microbiol.">
        <title>The Global Catalogue of Microorganisms (GCM) 10K type strain sequencing project: providing services to taxonomists for standard genome sequencing and annotation.</title>
        <authorList>
            <consortium name="The Broad Institute Genomics Platform"/>
            <consortium name="The Broad Institute Genome Sequencing Center for Infectious Disease"/>
            <person name="Wu L."/>
            <person name="Ma J."/>
        </authorList>
    </citation>
    <scope>NUCLEOTIDE SEQUENCE [LARGE SCALE GENOMIC DNA]</scope>
    <source>
        <strain evidence="4">JCM 18958</strain>
    </source>
</reference>
<feature type="compositionally biased region" description="Polar residues" evidence="1">
    <location>
        <begin position="33"/>
        <end position="58"/>
    </location>
</feature>
<dbReference type="EMBL" id="BAABLN010000009">
    <property type="protein sequence ID" value="GAA4694173.1"/>
    <property type="molecule type" value="Genomic_DNA"/>
</dbReference>
<keyword evidence="2" id="KW-0732">Signal</keyword>
<evidence type="ECO:0008006" key="5">
    <source>
        <dbReference type="Google" id="ProtNLM"/>
    </source>
</evidence>
<keyword evidence="4" id="KW-1185">Reference proteome</keyword>
<feature type="signal peptide" evidence="2">
    <location>
        <begin position="1"/>
        <end position="18"/>
    </location>
</feature>
<organism evidence="3 4">
    <name type="scientific">Kocuria gwangalliensis</name>
    <dbReference type="NCBI Taxonomy" id="501592"/>
    <lineage>
        <taxon>Bacteria</taxon>
        <taxon>Bacillati</taxon>
        <taxon>Actinomycetota</taxon>
        <taxon>Actinomycetes</taxon>
        <taxon>Micrococcales</taxon>
        <taxon>Micrococcaceae</taxon>
        <taxon>Kocuria</taxon>
    </lineage>
</organism>
<evidence type="ECO:0000313" key="4">
    <source>
        <dbReference type="Proteomes" id="UP001501446"/>
    </source>
</evidence>
<feature type="region of interest" description="Disordered" evidence="1">
    <location>
        <begin position="24"/>
        <end position="113"/>
    </location>
</feature>
<comment type="caution">
    <text evidence="3">The sequence shown here is derived from an EMBL/GenBank/DDBJ whole genome shotgun (WGS) entry which is preliminary data.</text>
</comment>
<evidence type="ECO:0000256" key="1">
    <source>
        <dbReference type="SAM" id="MobiDB-lite"/>
    </source>
</evidence>
<sequence>MRKLPIVTSGLVVLVALTGCGGTGTSGGTETTQPAATAQMTSQTSPTIESSPTATSDDGANPTEEASPGSTPTEDQESSTPSGDATGDSFATGGSTNSADPEPTSGGALPPDVKGQTLVLADFFNPDSDWTEGRYDVADRGSVSGIAREVSTCGLGDSVPTLELRLANNFDDLKFEVGQNNDSRSSDQTLTVRVEGNNKQLYVQTIPFNEVQDFSVPVADVNALKIQFYLDEQNENCYQGSVQAVIYDVELQ</sequence>
<dbReference type="Proteomes" id="UP001501446">
    <property type="component" value="Unassembled WGS sequence"/>
</dbReference>
<dbReference type="RefSeq" id="WP_345310753.1">
    <property type="nucleotide sequence ID" value="NZ_BAABLN010000009.1"/>
</dbReference>
<protein>
    <recommendedName>
        <fullName evidence="5">Glycosyl hydrolase family 98 putative carbohydrate-binding module domain-containing protein</fullName>
    </recommendedName>
</protein>
<name>A0ABP8WRS4_9MICC</name>
<evidence type="ECO:0000256" key="2">
    <source>
        <dbReference type="SAM" id="SignalP"/>
    </source>
</evidence>
<gene>
    <name evidence="3" type="ORF">GCM10025781_09640</name>
</gene>
<feature type="chain" id="PRO_5046926656" description="Glycosyl hydrolase family 98 putative carbohydrate-binding module domain-containing protein" evidence="2">
    <location>
        <begin position="19"/>
        <end position="252"/>
    </location>
</feature>
<proteinExistence type="predicted"/>
<dbReference type="PROSITE" id="PS51257">
    <property type="entry name" value="PROKAR_LIPOPROTEIN"/>
    <property type="match status" value="1"/>
</dbReference>
<accession>A0ABP8WRS4</accession>
<evidence type="ECO:0000313" key="3">
    <source>
        <dbReference type="EMBL" id="GAA4694173.1"/>
    </source>
</evidence>